<dbReference type="PROSITE" id="PS50109">
    <property type="entry name" value="HIS_KIN"/>
    <property type="match status" value="1"/>
</dbReference>
<keyword evidence="14" id="KW-1185">Reference proteome</keyword>
<dbReference type="CDD" id="cd00082">
    <property type="entry name" value="HisKA"/>
    <property type="match status" value="1"/>
</dbReference>
<dbReference type="InterPro" id="IPR036890">
    <property type="entry name" value="HATPase_C_sf"/>
</dbReference>
<dbReference type="Pfam" id="PF02518">
    <property type="entry name" value="HATPase_c"/>
    <property type="match status" value="1"/>
</dbReference>
<sequence length="437" mass="46979">MTSSTPRLPSLRRELLKALTVVSMGWVVAVFLTVVIGVSRQVDDLMDGALQESAEVLYGILMLRGNDLPLAAGSSMPAPLHDEGLVWQIVDERQAVVLRSHKAPTTPLLPRFVAGFSNAAPDWRVYALELPTPGQALYVGQPGTDRAESRYEVIAVVGAAVLLVGLAFALWLRRRIVRAMSVVQDMSLQVKAYDPMRTETDLPPAAREEFVDIREAIRELGQRLAARVEREQAFSAHAAHALRTPLAGMEVQLALAMKEAPPGAQPRLELARESVNRLKRVVTSLLTLFRSGEQLQLEDIDVARLVALMQVEALVVHVDADCKLRGDANLLAGALANLLDNCVRHGARECWVSCSASEGGQTLTLRDNGPGVSDARRAALQAALDQTVSSESGGLGLKLAALVARAHKGRLTIEPAPGVEGGFAVSLFLGVPGPRAH</sequence>
<dbReference type="Proteomes" id="UP000487350">
    <property type="component" value="Unassembled WGS sequence"/>
</dbReference>
<keyword evidence="6 11" id="KW-0812">Transmembrane</keyword>
<evidence type="ECO:0000313" key="14">
    <source>
        <dbReference type="Proteomes" id="UP000487350"/>
    </source>
</evidence>
<keyword evidence="4" id="KW-0597">Phosphoprotein</keyword>
<dbReference type="Pfam" id="PF00512">
    <property type="entry name" value="HisKA"/>
    <property type="match status" value="1"/>
</dbReference>
<feature type="transmembrane region" description="Helical" evidence="11">
    <location>
        <begin position="15"/>
        <end position="38"/>
    </location>
</feature>
<accession>A0A844ARW1</accession>
<dbReference type="AlphaFoldDB" id="A0A844ARW1"/>
<comment type="catalytic activity">
    <reaction evidence="1">
        <text>ATP + protein L-histidine = ADP + protein N-phospho-L-histidine.</text>
        <dbReference type="EC" id="2.7.13.3"/>
    </reaction>
</comment>
<evidence type="ECO:0000256" key="7">
    <source>
        <dbReference type="ARBA" id="ARBA00022777"/>
    </source>
</evidence>
<evidence type="ECO:0000256" key="1">
    <source>
        <dbReference type="ARBA" id="ARBA00000085"/>
    </source>
</evidence>
<dbReference type="GO" id="GO:0005886">
    <property type="term" value="C:plasma membrane"/>
    <property type="evidence" value="ECO:0007669"/>
    <property type="project" value="TreeGrafter"/>
</dbReference>
<dbReference type="InterPro" id="IPR036097">
    <property type="entry name" value="HisK_dim/P_sf"/>
</dbReference>
<dbReference type="PANTHER" id="PTHR45436:SF15">
    <property type="entry name" value="SENSOR HISTIDINE KINASE CUSS"/>
    <property type="match status" value="1"/>
</dbReference>
<proteinExistence type="predicted"/>
<keyword evidence="9" id="KW-0902">Two-component regulatory system</keyword>
<evidence type="ECO:0000256" key="6">
    <source>
        <dbReference type="ARBA" id="ARBA00022692"/>
    </source>
</evidence>
<dbReference type="Gene3D" id="1.10.287.130">
    <property type="match status" value="1"/>
</dbReference>
<gene>
    <name evidence="13" type="ORF">GHT07_06930</name>
</gene>
<dbReference type="EC" id="2.7.13.3" evidence="3"/>
<keyword evidence="10 11" id="KW-0472">Membrane</keyword>
<comment type="caution">
    <text evidence="13">The sequence shown here is derived from an EMBL/GenBank/DDBJ whole genome shotgun (WGS) entry which is preliminary data.</text>
</comment>
<dbReference type="PANTHER" id="PTHR45436">
    <property type="entry name" value="SENSOR HISTIDINE KINASE YKOH"/>
    <property type="match status" value="1"/>
</dbReference>
<evidence type="ECO:0000256" key="8">
    <source>
        <dbReference type="ARBA" id="ARBA00022989"/>
    </source>
</evidence>
<evidence type="ECO:0000256" key="10">
    <source>
        <dbReference type="ARBA" id="ARBA00023136"/>
    </source>
</evidence>
<dbReference type="InterPro" id="IPR003594">
    <property type="entry name" value="HATPase_dom"/>
</dbReference>
<dbReference type="RefSeq" id="WP_153584350.1">
    <property type="nucleotide sequence ID" value="NZ_WJBU01000006.1"/>
</dbReference>
<evidence type="ECO:0000256" key="2">
    <source>
        <dbReference type="ARBA" id="ARBA00004141"/>
    </source>
</evidence>
<reference evidence="13 14" key="1">
    <citation type="submission" date="2019-11" db="EMBL/GenBank/DDBJ databases">
        <title>Caenimonas koreensis gen. nov., sp. nov., isolated from activated sludge.</title>
        <authorList>
            <person name="Seung H.R."/>
        </authorList>
    </citation>
    <scope>NUCLEOTIDE SEQUENCE [LARGE SCALE GENOMIC DNA]</scope>
    <source>
        <strain evidence="13 14">EMB320</strain>
    </source>
</reference>
<evidence type="ECO:0000256" key="5">
    <source>
        <dbReference type="ARBA" id="ARBA00022679"/>
    </source>
</evidence>
<keyword evidence="5" id="KW-0808">Transferase</keyword>
<keyword evidence="8 11" id="KW-1133">Transmembrane helix</keyword>
<feature type="domain" description="Histidine kinase" evidence="12">
    <location>
        <begin position="237"/>
        <end position="433"/>
    </location>
</feature>
<comment type="subcellular location">
    <subcellularLocation>
        <location evidence="2">Membrane</location>
        <topology evidence="2">Multi-pass membrane protein</topology>
    </subcellularLocation>
</comment>
<evidence type="ECO:0000256" key="11">
    <source>
        <dbReference type="SAM" id="Phobius"/>
    </source>
</evidence>
<dbReference type="GO" id="GO:0000155">
    <property type="term" value="F:phosphorelay sensor kinase activity"/>
    <property type="evidence" value="ECO:0007669"/>
    <property type="project" value="InterPro"/>
</dbReference>
<dbReference type="SUPFAM" id="SSF55874">
    <property type="entry name" value="ATPase domain of HSP90 chaperone/DNA topoisomerase II/histidine kinase"/>
    <property type="match status" value="1"/>
</dbReference>
<protein>
    <recommendedName>
        <fullName evidence="3">histidine kinase</fullName>
        <ecNumber evidence="3">2.7.13.3</ecNumber>
    </recommendedName>
</protein>
<evidence type="ECO:0000313" key="13">
    <source>
        <dbReference type="EMBL" id="MRD47005.1"/>
    </source>
</evidence>
<dbReference type="InterPro" id="IPR005467">
    <property type="entry name" value="His_kinase_dom"/>
</dbReference>
<dbReference type="SMART" id="SM00387">
    <property type="entry name" value="HATPase_c"/>
    <property type="match status" value="1"/>
</dbReference>
<feature type="transmembrane region" description="Helical" evidence="11">
    <location>
        <begin position="153"/>
        <end position="172"/>
    </location>
</feature>
<dbReference type="SMART" id="SM00388">
    <property type="entry name" value="HisKA"/>
    <property type="match status" value="1"/>
</dbReference>
<dbReference type="EMBL" id="WJBU01000006">
    <property type="protein sequence ID" value="MRD47005.1"/>
    <property type="molecule type" value="Genomic_DNA"/>
</dbReference>
<dbReference type="InterPro" id="IPR050428">
    <property type="entry name" value="TCS_sensor_his_kinase"/>
</dbReference>
<evidence type="ECO:0000256" key="3">
    <source>
        <dbReference type="ARBA" id="ARBA00012438"/>
    </source>
</evidence>
<evidence type="ECO:0000256" key="9">
    <source>
        <dbReference type="ARBA" id="ARBA00023012"/>
    </source>
</evidence>
<evidence type="ECO:0000256" key="4">
    <source>
        <dbReference type="ARBA" id="ARBA00022553"/>
    </source>
</evidence>
<dbReference type="SUPFAM" id="SSF47384">
    <property type="entry name" value="Homodimeric domain of signal transducing histidine kinase"/>
    <property type="match status" value="1"/>
</dbReference>
<dbReference type="Gene3D" id="3.30.565.10">
    <property type="entry name" value="Histidine kinase-like ATPase, C-terminal domain"/>
    <property type="match status" value="1"/>
</dbReference>
<name>A0A844ARW1_9BURK</name>
<organism evidence="13 14">
    <name type="scientific">Caenimonas koreensis DSM 17982</name>
    <dbReference type="NCBI Taxonomy" id="1121255"/>
    <lineage>
        <taxon>Bacteria</taxon>
        <taxon>Pseudomonadati</taxon>
        <taxon>Pseudomonadota</taxon>
        <taxon>Betaproteobacteria</taxon>
        <taxon>Burkholderiales</taxon>
        <taxon>Comamonadaceae</taxon>
        <taxon>Caenimonas</taxon>
    </lineage>
</organism>
<dbReference type="OrthoDB" id="9148518at2"/>
<dbReference type="InterPro" id="IPR003661">
    <property type="entry name" value="HisK_dim/P_dom"/>
</dbReference>
<evidence type="ECO:0000259" key="12">
    <source>
        <dbReference type="PROSITE" id="PS50109"/>
    </source>
</evidence>
<keyword evidence="7 13" id="KW-0418">Kinase</keyword>